<gene>
    <name evidence="3" type="ORF">SVUK_LOCUS9577</name>
</gene>
<evidence type="ECO:0000256" key="1">
    <source>
        <dbReference type="SAM" id="Coils"/>
    </source>
</evidence>
<dbReference type="GO" id="GO:0035735">
    <property type="term" value="P:intraciliary transport involved in cilium assembly"/>
    <property type="evidence" value="ECO:0007669"/>
    <property type="project" value="TreeGrafter"/>
</dbReference>
<dbReference type="EMBL" id="UYYB01094533">
    <property type="protein sequence ID" value="VDM74579.1"/>
    <property type="molecule type" value="Genomic_DNA"/>
</dbReference>
<organism evidence="3 4">
    <name type="scientific">Strongylus vulgaris</name>
    <name type="common">Blood worm</name>
    <dbReference type="NCBI Taxonomy" id="40348"/>
    <lineage>
        <taxon>Eukaryota</taxon>
        <taxon>Metazoa</taxon>
        <taxon>Ecdysozoa</taxon>
        <taxon>Nematoda</taxon>
        <taxon>Chromadorea</taxon>
        <taxon>Rhabditida</taxon>
        <taxon>Rhabditina</taxon>
        <taxon>Rhabditomorpha</taxon>
        <taxon>Strongyloidea</taxon>
        <taxon>Strongylidae</taxon>
        <taxon>Strongylus</taxon>
    </lineage>
</organism>
<name>A0A3P7J499_STRVU</name>
<feature type="region of interest" description="Disordered" evidence="2">
    <location>
        <begin position="21"/>
        <end position="51"/>
    </location>
</feature>
<feature type="coiled-coil region" evidence="1">
    <location>
        <begin position="151"/>
        <end position="368"/>
    </location>
</feature>
<keyword evidence="1" id="KW-0175">Coiled coil</keyword>
<dbReference type="AlphaFoldDB" id="A0A3P7J499"/>
<evidence type="ECO:0000313" key="3">
    <source>
        <dbReference type="EMBL" id="VDM74579.1"/>
    </source>
</evidence>
<protein>
    <recommendedName>
        <fullName evidence="5">Intraflagellar transport protein 74 homolog</fullName>
    </recommendedName>
</protein>
<dbReference type="PANTHER" id="PTHR31432:SF0">
    <property type="entry name" value="INTRAFLAGELLAR TRANSPORT PROTEIN 74 HOMOLOG"/>
    <property type="match status" value="1"/>
</dbReference>
<evidence type="ECO:0000313" key="4">
    <source>
        <dbReference type="Proteomes" id="UP000270094"/>
    </source>
</evidence>
<dbReference type="OrthoDB" id="444379at2759"/>
<feature type="compositionally biased region" description="Basic and acidic residues" evidence="2">
    <location>
        <begin position="568"/>
        <end position="590"/>
    </location>
</feature>
<dbReference type="GO" id="GO:0005929">
    <property type="term" value="C:cilium"/>
    <property type="evidence" value="ECO:0007669"/>
    <property type="project" value="TreeGrafter"/>
</dbReference>
<sequence>MGIESTSTALLTDTIELRSIPVPRPPSRISVSRAGPPVMPPPPSRSGIGSRIGTPTQRLGTAQRVGSAIGERPATGMARPPTGLSPTIRPVTQQGLSGGRAVSRLGTGSMRQVHDKSYYMGLIRAKMNQLTAEIGRLEEVYQKGLRDRMELDAYEERAKQSALELKEMQGKLLDYNVIIDNMHTNRDIGDFEAEVRRAKENADEVESTVRELFNERQAREREAEEIAMEIEEQKRLNQAVLTGMDSGIRQHYDECKAKSESLRAEVDEMQEEVNRMNEQIDQYEMELSNSPLKKKAVQLQQNLMELEKKRALLLTEKEAKETPEQKKQKLIEQMRTNNEDIEKMEKQLQKINEQINIAHEELREFDSSANEKLAKNNEKYHDLLIKEKEYDDFLKGFEEQKNSLTIELDKYGDEIVQILRNISVNMEQAAALEPHVTDLDMNELLQGKATLDELQKLYMRLQGEMQTLDDVEVRYKSEMETMRNRMSEMRDQIESFTDVNKVAAEAQEDVELQKRREELETTVPEQEERQRNLERRLRELQEQLNSDPEYAMYQSQLKKLEMLKEENVRRKAQIEERENETNYEPLKAEEQLNSDPEYAMV</sequence>
<dbReference type="InterPro" id="IPR029602">
    <property type="entry name" value="IFT74"/>
</dbReference>
<evidence type="ECO:0000256" key="2">
    <source>
        <dbReference type="SAM" id="MobiDB-lite"/>
    </source>
</evidence>
<keyword evidence="4" id="KW-1185">Reference proteome</keyword>
<evidence type="ECO:0008006" key="5">
    <source>
        <dbReference type="Google" id="ProtNLM"/>
    </source>
</evidence>
<reference evidence="3 4" key="1">
    <citation type="submission" date="2018-11" db="EMBL/GenBank/DDBJ databases">
        <authorList>
            <consortium name="Pathogen Informatics"/>
        </authorList>
    </citation>
    <scope>NUCLEOTIDE SEQUENCE [LARGE SCALE GENOMIC DNA]</scope>
</reference>
<accession>A0A3P7J499</accession>
<dbReference type="Proteomes" id="UP000270094">
    <property type="component" value="Unassembled WGS sequence"/>
</dbReference>
<dbReference type="PANTHER" id="PTHR31432">
    <property type="entry name" value="INTRAFLAGELLAR TRANSPORT PROTEIN 74 HOMOLOG"/>
    <property type="match status" value="1"/>
</dbReference>
<proteinExistence type="predicted"/>
<feature type="region of interest" description="Disordered" evidence="2">
    <location>
        <begin position="568"/>
        <end position="601"/>
    </location>
</feature>
<feature type="region of interest" description="Disordered" evidence="2">
    <location>
        <begin position="72"/>
        <end position="103"/>
    </location>
</feature>
<dbReference type="GO" id="GO:0048487">
    <property type="term" value="F:beta-tubulin binding"/>
    <property type="evidence" value="ECO:0007669"/>
    <property type="project" value="InterPro"/>
</dbReference>
<dbReference type="GO" id="GO:0030992">
    <property type="term" value="C:intraciliary transport particle B"/>
    <property type="evidence" value="ECO:0007669"/>
    <property type="project" value="InterPro"/>
</dbReference>